<keyword evidence="10" id="KW-1185">Reference proteome</keyword>
<reference evidence="9" key="3">
    <citation type="submission" date="2022-01" db="UniProtKB">
        <authorList>
            <consortium name="EnsemblPlants"/>
        </authorList>
    </citation>
    <scope>IDENTIFICATION</scope>
    <source>
        <strain evidence="9">subsp. vulgare</strain>
    </source>
</reference>
<reference evidence="9" key="2">
    <citation type="submission" date="2020-10" db="EMBL/GenBank/DDBJ databases">
        <authorList>
            <person name="Scholz U."/>
            <person name="Mascher M."/>
            <person name="Fiebig A."/>
        </authorList>
    </citation>
    <scope>NUCLEOTIDE SEQUENCE [LARGE SCALE GENOMIC DNA]</scope>
    <source>
        <strain evidence="9">cv. Morex</strain>
    </source>
</reference>
<evidence type="ECO:0000256" key="4">
    <source>
        <dbReference type="ARBA" id="ARBA00022722"/>
    </source>
</evidence>
<sequence>MVVCDFDLNFTFISCAWEGSATDARVLRSALNNGVQVPPGKFYLVDGGYANTPYFLAPYSGVRYHLKEFARGRRRPQNHRELFDHRHAVLRNHIERALGVLKKRFPILKVGTHHRIENQVKLPAAAAILHNIFRSHQGDERWCNDQDAVLSDLGVEAPE</sequence>
<feature type="domain" description="DDE Tnp4" evidence="8">
    <location>
        <begin position="1"/>
        <end position="131"/>
    </location>
</feature>
<dbReference type="Pfam" id="PF13359">
    <property type="entry name" value="DDE_Tnp_4"/>
    <property type="match status" value="1"/>
</dbReference>
<evidence type="ECO:0000256" key="5">
    <source>
        <dbReference type="ARBA" id="ARBA00022723"/>
    </source>
</evidence>
<dbReference type="InterPro" id="IPR027806">
    <property type="entry name" value="HARBI1_dom"/>
</dbReference>
<name>A0A8I7BBA8_HORVV</name>
<keyword evidence="7" id="KW-0539">Nucleus</keyword>
<dbReference type="Proteomes" id="UP000011116">
    <property type="component" value="Chromosome 6H"/>
</dbReference>
<dbReference type="PANTHER" id="PTHR22930:SF290">
    <property type="entry name" value="OS04G0422900 PROTEIN"/>
    <property type="match status" value="1"/>
</dbReference>
<dbReference type="InterPro" id="IPR045249">
    <property type="entry name" value="HARBI1-like"/>
</dbReference>
<dbReference type="GO" id="GO:0005634">
    <property type="term" value="C:nucleus"/>
    <property type="evidence" value="ECO:0007669"/>
    <property type="project" value="UniProtKB-SubCell"/>
</dbReference>
<evidence type="ECO:0000256" key="6">
    <source>
        <dbReference type="ARBA" id="ARBA00022801"/>
    </source>
</evidence>
<evidence type="ECO:0000256" key="1">
    <source>
        <dbReference type="ARBA" id="ARBA00001968"/>
    </source>
</evidence>
<dbReference type="GO" id="GO:0004518">
    <property type="term" value="F:nuclease activity"/>
    <property type="evidence" value="ECO:0007669"/>
    <property type="project" value="UniProtKB-KW"/>
</dbReference>
<evidence type="ECO:0000256" key="3">
    <source>
        <dbReference type="ARBA" id="ARBA00006958"/>
    </source>
</evidence>
<dbReference type="PANTHER" id="PTHR22930">
    <property type="match status" value="1"/>
</dbReference>
<dbReference type="Gramene" id="HORVU.MOREX.r3.6HG0560240.1">
    <property type="protein sequence ID" value="HORVU.MOREX.r3.6HG0560240.1.CDS1"/>
    <property type="gene ID" value="HORVU.MOREX.r3.6HG0560240"/>
</dbReference>
<dbReference type="AlphaFoldDB" id="A0A8I7BBA8"/>
<keyword evidence="6" id="KW-0378">Hydrolase</keyword>
<evidence type="ECO:0000256" key="2">
    <source>
        <dbReference type="ARBA" id="ARBA00004123"/>
    </source>
</evidence>
<protein>
    <recommendedName>
        <fullName evidence="8">DDE Tnp4 domain-containing protein</fullName>
    </recommendedName>
</protein>
<comment type="cofactor">
    <cofactor evidence="1">
        <name>a divalent metal cation</name>
        <dbReference type="ChEBI" id="CHEBI:60240"/>
    </cofactor>
</comment>
<organism evidence="9 10">
    <name type="scientific">Hordeum vulgare subsp. vulgare</name>
    <name type="common">Domesticated barley</name>
    <dbReference type="NCBI Taxonomy" id="112509"/>
    <lineage>
        <taxon>Eukaryota</taxon>
        <taxon>Viridiplantae</taxon>
        <taxon>Streptophyta</taxon>
        <taxon>Embryophyta</taxon>
        <taxon>Tracheophyta</taxon>
        <taxon>Spermatophyta</taxon>
        <taxon>Magnoliopsida</taxon>
        <taxon>Liliopsida</taxon>
        <taxon>Poales</taxon>
        <taxon>Poaceae</taxon>
        <taxon>BOP clade</taxon>
        <taxon>Pooideae</taxon>
        <taxon>Triticodae</taxon>
        <taxon>Triticeae</taxon>
        <taxon>Hordeinae</taxon>
        <taxon>Hordeum</taxon>
    </lineage>
</organism>
<keyword evidence="5" id="KW-0479">Metal-binding</keyword>
<evidence type="ECO:0000313" key="10">
    <source>
        <dbReference type="Proteomes" id="UP000011116"/>
    </source>
</evidence>
<dbReference type="GO" id="GO:0046872">
    <property type="term" value="F:metal ion binding"/>
    <property type="evidence" value="ECO:0007669"/>
    <property type="project" value="UniProtKB-KW"/>
</dbReference>
<reference evidence="10" key="1">
    <citation type="journal article" date="2012" name="Nature">
        <title>A physical, genetic and functional sequence assembly of the barley genome.</title>
        <authorList>
            <consortium name="The International Barley Genome Sequencing Consortium"/>
            <person name="Mayer K.F."/>
            <person name="Waugh R."/>
            <person name="Brown J.W."/>
            <person name="Schulman A."/>
            <person name="Langridge P."/>
            <person name="Platzer M."/>
            <person name="Fincher G.B."/>
            <person name="Muehlbauer G.J."/>
            <person name="Sato K."/>
            <person name="Close T.J."/>
            <person name="Wise R.P."/>
            <person name="Stein N."/>
        </authorList>
    </citation>
    <scope>NUCLEOTIDE SEQUENCE [LARGE SCALE GENOMIC DNA]</scope>
    <source>
        <strain evidence="10">cv. Morex</strain>
    </source>
</reference>
<dbReference type="GO" id="GO:0016787">
    <property type="term" value="F:hydrolase activity"/>
    <property type="evidence" value="ECO:0007669"/>
    <property type="project" value="UniProtKB-KW"/>
</dbReference>
<evidence type="ECO:0000313" key="9">
    <source>
        <dbReference type="EnsemblPlants" id="HORVU.MOREX.r3.6HG0560240.1.CDS1"/>
    </source>
</evidence>
<accession>A0A8I7BBA8</accession>
<evidence type="ECO:0000259" key="8">
    <source>
        <dbReference type="Pfam" id="PF13359"/>
    </source>
</evidence>
<comment type="subcellular location">
    <subcellularLocation>
        <location evidence="2">Nucleus</location>
    </subcellularLocation>
</comment>
<dbReference type="EnsemblPlants" id="HORVU.MOREX.r3.6HG0560240.1">
    <property type="protein sequence ID" value="HORVU.MOREX.r3.6HG0560240.1.CDS1"/>
    <property type="gene ID" value="HORVU.MOREX.r3.6HG0560240"/>
</dbReference>
<keyword evidence="4" id="KW-0540">Nuclease</keyword>
<evidence type="ECO:0000256" key="7">
    <source>
        <dbReference type="ARBA" id="ARBA00023242"/>
    </source>
</evidence>
<proteinExistence type="inferred from homology"/>
<comment type="similarity">
    <text evidence="3">Belongs to the HARBI1 family.</text>
</comment>